<feature type="region of interest" description="Disordered" evidence="1">
    <location>
        <begin position="30"/>
        <end position="53"/>
    </location>
</feature>
<dbReference type="Proteomes" id="UP000479710">
    <property type="component" value="Unassembled WGS sequence"/>
</dbReference>
<proteinExistence type="predicted"/>
<protein>
    <submittedName>
        <fullName evidence="2">Uncharacterized protein</fullName>
    </submittedName>
</protein>
<dbReference type="EMBL" id="SPHZ02000006">
    <property type="protein sequence ID" value="KAF0912542.1"/>
    <property type="molecule type" value="Genomic_DNA"/>
</dbReference>
<evidence type="ECO:0000313" key="2">
    <source>
        <dbReference type="EMBL" id="KAF0912542.1"/>
    </source>
</evidence>
<reference evidence="2 3" key="1">
    <citation type="submission" date="2019-11" db="EMBL/GenBank/DDBJ databases">
        <title>Whole genome sequence of Oryza granulata.</title>
        <authorList>
            <person name="Li W."/>
        </authorList>
    </citation>
    <scope>NUCLEOTIDE SEQUENCE [LARGE SCALE GENOMIC DNA]</scope>
    <source>
        <strain evidence="3">cv. Menghai</strain>
        <tissue evidence="2">Leaf</tissue>
    </source>
</reference>
<comment type="caution">
    <text evidence="2">The sequence shown here is derived from an EMBL/GenBank/DDBJ whole genome shotgun (WGS) entry which is preliminary data.</text>
</comment>
<organism evidence="2 3">
    <name type="scientific">Oryza meyeriana var. granulata</name>
    <dbReference type="NCBI Taxonomy" id="110450"/>
    <lineage>
        <taxon>Eukaryota</taxon>
        <taxon>Viridiplantae</taxon>
        <taxon>Streptophyta</taxon>
        <taxon>Embryophyta</taxon>
        <taxon>Tracheophyta</taxon>
        <taxon>Spermatophyta</taxon>
        <taxon>Magnoliopsida</taxon>
        <taxon>Liliopsida</taxon>
        <taxon>Poales</taxon>
        <taxon>Poaceae</taxon>
        <taxon>BOP clade</taxon>
        <taxon>Oryzoideae</taxon>
        <taxon>Oryzeae</taxon>
        <taxon>Oryzinae</taxon>
        <taxon>Oryza</taxon>
        <taxon>Oryza meyeriana</taxon>
    </lineage>
</organism>
<keyword evidence="3" id="KW-1185">Reference proteome</keyword>
<gene>
    <name evidence="2" type="ORF">E2562_015239</name>
</gene>
<sequence length="89" mass="9619">MPRREPDTPERAKGRANRALHCPFDLAARASPGASPLAPGEWSGADTGGREPRRLLRDTVPRARASPRYAATENRLVDFPEASGLGGRE</sequence>
<dbReference type="AlphaFoldDB" id="A0A6G1DK00"/>
<accession>A0A6G1DK00</accession>
<evidence type="ECO:0000313" key="3">
    <source>
        <dbReference type="Proteomes" id="UP000479710"/>
    </source>
</evidence>
<name>A0A6G1DK00_9ORYZ</name>
<evidence type="ECO:0000256" key="1">
    <source>
        <dbReference type="SAM" id="MobiDB-lite"/>
    </source>
</evidence>